<dbReference type="Proteomes" id="UP001549031">
    <property type="component" value="Unassembled WGS sequence"/>
</dbReference>
<name>A0ABV2HA74_9HYPH</name>
<gene>
    <name evidence="2" type="ORF">ABID21_003529</name>
</gene>
<reference evidence="2 3" key="1">
    <citation type="submission" date="2024-06" db="EMBL/GenBank/DDBJ databases">
        <title>Genomic Encyclopedia of Type Strains, Phase IV (KMG-IV): sequencing the most valuable type-strain genomes for metagenomic binning, comparative biology and taxonomic classification.</title>
        <authorList>
            <person name="Goeker M."/>
        </authorList>
    </citation>
    <scope>NUCLEOTIDE SEQUENCE [LARGE SCALE GENOMIC DNA]</scope>
    <source>
        <strain evidence="2 3">DSM 105042</strain>
    </source>
</reference>
<keyword evidence="1" id="KW-0472">Membrane</keyword>
<sequence>MDNHDRNGLWDKLFDTDSQSGTGRFVALVAVFAILGGGISWILS</sequence>
<evidence type="ECO:0000256" key="1">
    <source>
        <dbReference type="SAM" id="Phobius"/>
    </source>
</evidence>
<dbReference type="EMBL" id="JBEPLJ010000014">
    <property type="protein sequence ID" value="MET3587404.1"/>
    <property type="molecule type" value="Genomic_DNA"/>
</dbReference>
<evidence type="ECO:0000313" key="2">
    <source>
        <dbReference type="EMBL" id="MET3587404.1"/>
    </source>
</evidence>
<keyword evidence="3" id="KW-1185">Reference proteome</keyword>
<keyword evidence="1" id="KW-0812">Transmembrane</keyword>
<evidence type="ECO:0000313" key="3">
    <source>
        <dbReference type="Proteomes" id="UP001549031"/>
    </source>
</evidence>
<keyword evidence="1" id="KW-1133">Transmembrane helix</keyword>
<proteinExistence type="predicted"/>
<protein>
    <submittedName>
        <fullName evidence="2">Uncharacterized protein</fullName>
    </submittedName>
</protein>
<organism evidence="2 3">
    <name type="scientific">Pseudorhizobium tarimense</name>
    <dbReference type="NCBI Taxonomy" id="1079109"/>
    <lineage>
        <taxon>Bacteria</taxon>
        <taxon>Pseudomonadati</taxon>
        <taxon>Pseudomonadota</taxon>
        <taxon>Alphaproteobacteria</taxon>
        <taxon>Hyphomicrobiales</taxon>
        <taxon>Rhizobiaceae</taxon>
        <taxon>Rhizobium/Agrobacterium group</taxon>
        <taxon>Pseudorhizobium</taxon>
    </lineage>
</organism>
<comment type="caution">
    <text evidence="2">The sequence shown here is derived from an EMBL/GenBank/DDBJ whole genome shotgun (WGS) entry which is preliminary data.</text>
</comment>
<feature type="transmembrane region" description="Helical" evidence="1">
    <location>
        <begin position="25"/>
        <end position="43"/>
    </location>
</feature>
<accession>A0ABV2HA74</accession>
<dbReference type="RefSeq" id="WP_281433376.1">
    <property type="nucleotide sequence ID" value="NZ_JALJRA010000014.1"/>
</dbReference>